<dbReference type="eggNOG" id="COG0383">
    <property type="taxonomic scope" value="Bacteria"/>
</dbReference>
<dbReference type="AlphaFoldDB" id="S0FIM3"/>
<comment type="similarity">
    <text evidence="1">Belongs to the glycosyl hydrolase 38 family.</text>
</comment>
<dbReference type="FunFam" id="3.20.110.10:FF:000002">
    <property type="entry name" value="alpha-mannosidase 2C1 isoform X1"/>
    <property type="match status" value="1"/>
</dbReference>
<dbReference type="InterPro" id="IPR000602">
    <property type="entry name" value="Glyco_hydro_38_N"/>
</dbReference>
<dbReference type="Pfam" id="PF01074">
    <property type="entry name" value="Glyco_hydro_38N"/>
    <property type="match status" value="1"/>
</dbReference>
<dbReference type="Pfam" id="PF07748">
    <property type="entry name" value="Glyco_hydro_38C"/>
    <property type="match status" value="1"/>
</dbReference>
<dbReference type="InterPro" id="IPR027291">
    <property type="entry name" value="Glyco_hydro_38_N_sf"/>
</dbReference>
<evidence type="ECO:0000256" key="3">
    <source>
        <dbReference type="ARBA" id="ARBA00022801"/>
    </source>
</evidence>
<keyword evidence="7" id="KW-1185">Reference proteome</keyword>
<dbReference type="GO" id="GO:0046872">
    <property type="term" value="F:metal ion binding"/>
    <property type="evidence" value="ECO:0007669"/>
    <property type="project" value="UniProtKB-KW"/>
</dbReference>
<evidence type="ECO:0000256" key="2">
    <source>
        <dbReference type="ARBA" id="ARBA00022723"/>
    </source>
</evidence>
<proteinExistence type="inferred from homology"/>
<dbReference type="PANTHER" id="PTHR46017:SF1">
    <property type="entry name" value="ALPHA-MANNOSIDASE 2C1"/>
    <property type="match status" value="1"/>
</dbReference>
<dbReference type="STRING" id="1195236.CTER_4189"/>
<feature type="domain" description="Glycoside hydrolase family 38 central" evidence="5">
    <location>
        <begin position="520"/>
        <end position="598"/>
    </location>
</feature>
<evidence type="ECO:0000313" key="7">
    <source>
        <dbReference type="Proteomes" id="UP000014155"/>
    </source>
</evidence>
<protein>
    <submittedName>
        <fullName evidence="6">Alpha-mannosidase</fullName>
        <ecNumber evidence="6">3.2.1.24</ecNumber>
    </submittedName>
</protein>
<dbReference type="SUPFAM" id="SSF88713">
    <property type="entry name" value="Glycoside hydrolase/deacetylase"/>
    <property type="match status" value="1"/>
</dbReference>
<dbReference type="GO" id="GO:0006013">
    <property type="term" value="P:mannose metabolic process"/>
    <property type="evidence" value="ECO:0007669"/>
    <property type="project" value="InterPro"/>
</dbReference>
<name>S0FIM3_RUMCE</name>
<sequence length="1039" mass="118704">MNEVQINRMLLKLVRLEQTLEPYIFTPIAEVKMKRYETLQQYHSIPRDESLFTETQKGDVWGGEGVYCWFKAKVNIPEEFKGESIYIKPEVGGYEAMLWVNGIPSGTFATKIVQTGHGNHYCDLLVKGACPEESVDVAIEFYAGHYIIGTQPFETIPESDFRNKYNRVSLCIKNQDIADFIFDLHTLNQMAEKLDPLSFRRADIINCLIEVHKIVYYAVEDVDTETWHSALLKAREIMKPMLNAKNAESAPTAGIVGHSHMDTAWLWQISETIKKCARTFSNEISLMNQYPEYRFIQSSSYHTEMIRLHYPELFEKIREKVAEGRYEPNGAVWVECDCNITSGESMIRQFLWGQKYTQKYFDYTSNCFWLPDTFGYSAAIPQIMKGCRVDYFLTTKMTWNDTNRFPYETFYWKGIDGTEVFTHFNTSHCWPDPKTLIEQLDGRGSSNFIRNKDVAKSRLIAYGYGDGGGGPQFEMIEMAKRVKDLDGCPKAEHVNVGGFMVNLENEAVNPPTYKGELYLELHRGTLTNQHTIKRNNRHAEIALHNLEFLTVQKSVAKNIVAEDTDIRPLMETLLVNQFHDILPGTCIAKAHDTCFSQMKELLEKAQELIEKTTCTIPDENAVTVFNTLGFDRDEIIYIDGCQNKVPTDKNLITQRICNISGQEQLCIANLHLPSMGGNVLKFEEAGLITDTAESAFTYKENILTTPFAKITFTEAGTISSFIDTRVNRELCGNGEPLNTFLIAEDVPASWDNWDIDADCQMKFEASAKLVEREIISNGRIQFRIRNTYNISEKSSVKQDMIFYSTTPRVDFETIIDWKDRHRFLKVDFNTTVMSNISRHEIQFGHCQKPTTRNNSIEQAMFEVLNHKFTDLSETRYGVALLNDCKYGISVEGSDMRLSLHKGGCRPDPRGDAGVHECVYSFLPHIGDFSAENVVIPAYSLNYKPIVMQGREEYKSFAKVDSNNIIIETVKPCEENQKAYIMRLYEAEGTFTNVKVSLGTAPSAVDITNMLEEELESLSAEKEIDLSFSPFEIKTIKVSY</sequence>
<dbReference type="Pfam" id="PF22907">
    <property type="entry name" value="Ams1-like_1st"/>
    <property type="match status" value="1"/>
</dbReference>
<evidence type="ECO:0000313" key="6">
    <source>
        <dbReference type="EMBL" id="EMS70026.1"/>
    </source>
</evidence>
<evidence type="ECO:0000259" key="5">
    <source>
        <dbReference type="SMART" id="SM00872"/>
    </source>
</evidence>
<dbReference type="Gene3D" id="3.20.110.10">
    <property type="entry name" value="Glycoside hydrolase 38, N terminal domain"/>
    <property type="match status" value="1"/>
</dbReference>
<dbReference type="InterPro" id="IPR037094">
    <property type="entry name" value="Glyco_hydro_38_cen_sf"/>
</dbReference>
<dbReference type="SUPFAM" id="SSF74650">
    <property type="entry name" value="Galactose mutarotase-like"/>
    <property type="match status" value="1"/>
</dbReference>
<dbReference type="InterPro" id="IPR011682">
    <property type="entry name" value="Glyco_hydro_38_C"/>
</dbReference>
<dbReference type="InterPro" id="IPR015341">
    <property type="entry name" value="Glyco_hydro_38_cen"/>
</dbReference>
<dbReference type="InterPro" id="IPR041147">
    <property type="entry name" value="GH38_C"/>
</dbReference>
<dbReference type="GO" id="GO:0030246">
    <property type="term" value="F:carbohydrate binding"/>
    <property type="evidence" value="ECO:0007669"/>
    <property type="project" value="InterPro"/>
</dbReference>
<dbReference type="Pfam" id="PF09261">
    <property type="entry name" value="Alpha-mann_mid"/>
    <property type="match status" value="1"/>
</dbReference>
<dbReference type="RefSeq" id="WP_004629055.1">
    <property type="nucleotide sequence ID" value="NZ_AORV01000060.1"/>
</dbReference>
<dbReference type="PANTHER" id="PTHR46017">
    <property type="entry name" value="ALPHA-MANNOSIDASE 2C1"/>
    <property type="match status" value="1"/>
</dbReference>
<keyword evidence="3 6" id="KW-0378">Hydrolase</keyword>
<dbReference type="SUPFAM" id="SSF88688">
    <property type="entry name" value="Families 57/38 glycoside transferase middle domain"/>
    <property type="match status" value="1"/>
</dbReference>
<dbReference type="Gene3D" id="1.20.1270.50">
    <property type="entry name" value="Glycoside hydrolase family 38, central domain"/>
    <property type="match status" value="1"/>
</dbReference>
<dbReference type="InterPro" id="IPR054723">
    <property type="entry name" value="Ams1-like_N"/>
</dbReference>
<dbReference type="Proteomes" id="UP000014155">
    <property type="component" value="Unassembled WGS sequence"/>
</dbReference>
<dbReference type="SMART" id="SM00872">
    <property type="entry name" value="Alpha-mann_mid"/>
    <property type="match status" value="1"/>
</dbReference>
<evidence type="ECO:0000256" key="4">
    <source>
        <dbReference type="ARBA" id="ARBA00023295"/>
    </source>
</evidence>
<dbReference type="Gene3D" id="2.60.40.2220">
    <property type="match status" value="1"/>
</dbReference>
<dbReference type="InterPro" id="IPR011330">
    <property type="entry name" value="Glyco_hydro/deAcase_b/a-brl"/>
</dbReference>
<gene>
    <name evidence="6" type="ORF">CTER_4189</name>
</gene>
<dbReference type="GO" id="GO:0009313">
    <property type="term" value="P:oligosaccharide catabolic process"/>
    <property type="evidence" value="ECO:0007669"/>
    <property type="project" value="TreeGrafter"/>
</dbReference>
<keyword evidence="4 6" id="KW-0326">Glycosidase</keyword>
<comment type="caution">
    <text evidence="6">The sequence shown here is derived from an EMBL/GenBank/DDBJ whole genome shotgun (WGS) entry which is preliminary data.</text>
</comment>
<dbReference type="InterPro" id="IPR011013">
    <property type="entry name" value="Gal_mutarotase_sf_dom"/>
</dbReference>
<dbReference type="EC" id="3.2.1.24" evidence="6"/>
<dbReference type="EMBL" id="AORV01000060">
    <property type="protein sequence ID" value="EMS70026.1"/>
    <property type="molecule type" value="Genomic_DNA"/>
</dbReference>
<keyword evidence="2" id="KW-0479">Metal-binding</keyword>
<organism evidence="6 7">
    <name type="scientific">Ruminiclostridium cellobioparum subsp. termitidis CT1112</name>
    <dbReference type="NCBI Taxonomy" id="1195236"/>
    <lineage>
        <taxon>Bacteria</taxon>
        <taxon>Bacillati</taxon>
        <taxon>Bacillota</taxon>
        <taxon>Clostridia</taxon>
        <taxon>Eubacteriales</taxon>
        <taxon>Oscillospiraceae</taxon>
        <taxon>Ruminiclostridium</taxon>
    </lineage>
</organism>
<dbReference type="Pfam" id="PF17677">
    <property type="entry name" value="Glyco_hydro38C2"/>
    <property type="match status" value="1"/>
</dbReference>
<evidence type="ECO:0000256" key="1">
    <source>
        <dbReference type="ARBA" id="ARBA00009792"/>
    </source>
</evidence>
<reference evidence="6 7" key="1">
    <citation type="journal article" date="2013" name="Genome Announc.">
        <title>Draft Genome Sequence of the Cellulolytic, Mesophilic, Anaerobic Bacterium Clostridium termitidis Strain CT1112 (DSM 5398).</title>
        <authorList>
            <person name="Lal S."/>
            <person name="Ramachandran U."/>
            <person name="Zhang X."/>
            <person name="Munir R."/>
            <person name="Sparling R."/>
            <person name="Levin D.B."/>
        </authorList>
    </citation>
    <scope>NUCLEOTIDE SEQUENCE [LARGE SCALE GENOMIC DNA]</scope>
    <source>
        <strain evidence="6 7">CT1112</strain>
    </source>
</reference>
<dbReference type="PATRIC" id="fig|1195236.3.peg.4361"/>
<dbReference type="Gene3D" id="2.70.98.30">
    <property type="entry name" value="Golgi alpha-mannosidase II, domain 4"/>
    <property type="match status" value="1"/>
</dbReference>
<dbReference type="InterPro" id="IPR028995">
    <property type="entry name" value="Glyco_hydro_57/38_cen_sf"/>
</dbReference>
<dbReference type="CDD" id="cd10789">
    <property type="entry name" value="GH38N_AMII_ER_cytosolic"/>
    <property type="match status" value="1"/>
</dbReference>
<accession>S0FIM3</accession>
<dbReference type="GO" id="GO:0004559">
    <property type="term" value="F:alpha-mannosidase activity"/>
    <property type="evidence" value="ECO:0007669"/>
    <property type="project" value="UniProtKB-EC"/>
</dbReference>